<accession>A0AAD8LR82</accession>
<dbReference type="Pfam" id="PF00225">
    <property type="entry name" value="Kinesin"/>
    <property type="match status" value="1"/>
</dbReference>
<dbReference type="PROSITE" id="PS00411">
    <property type="entry name" value="KINESIN_MOTOR_1"/>
    <property type="match status" value="1"/>
</dbReference>
<evidence type="ECO:0000256" key="10">
    <source>
        <dbReference type="ARBA" id="ARBA00023175"/>
    </source>
</evidence>
<evidence type="ECO:0000256" key="6">
    <source>
        <dbReference type="ARBA" id="ARBA00022840"/>
    </source>
</evidence>
<dbReference type="Pfam" id="PF23735">
    <property type="entry name" value="KIF9"/>
    <property type="match status" value="1"/>
</dbReference>
<keyword evidence="20" id="KW-1185">Reference proteome</keyword>
<evidence type="ECO:0000256" key="14">
    <source>
        <dbReference type="ARBA" id="ARBA00063408"/>
    </source>
</evidence>
<evidence type="ECO:0000256" key="5">
    <source>
        <dbReference type="ARBA" id="ARBA00022741"/>
    </source>
</evidence>
<dbReference type="GO" id="GO:0005524">
    <property type="term" value="F:ATP binding"/>
    <property type="evidence" value="ECO:0007669"/>
    <property type="project" value="UniProtKB-UniRule"/>
</dbReference>
<dbReference type="Proteomes" id="UP001230051">
    <property type="component" value="Unassembled WGS sequence"/>
</dbReference>
<comment type="similarity">
    <text evidence="15 16">Belongs to the TRAFAC class myosin-kinesin ATPase superfamily. Kinesin family.</text>
</comment>
<evidence type="ECO:0000313" key="20">
    <source>
        <dbReference type="Proteomes" id="UP001230051"/>
    </source>
</evidence>
<proteinExistence type="inferred from homology"/>
<dbReference type="AlphaFoldDB" id="A0AAD8LR82"/>
<keyword evidence="8" id="KW-0175">Coiled coil</keyword>
<dbReference type="GO" id="GO:0003777">
    <property type="term" value="F:microtubule motor activity"/>
    <property type="evidence" value="ECO:0007669"/>
    <property type="project" value="InterPro"/>
</dbReference>
<dbReference type="PRINTS" id="PR00380">
    <property type="entry name" value="KINESINHEAVY"/>
</dbReference>
<evidence type="ECO:0000256" key="3">
    <source>
        <dbReference type="ARBA" id="ARBA00022553"/>
    </source>
</evidence>
<dbReference type="InterPro" id="IPR019821">
    <property type="entry name" value="Kinesin_motor_CS"/>
</dbReference>
<keyword evidence="12" id="KW-0966">Cell projection</keyword>
<dbReference type="GO" id="GO:0005874">
    <property type="term" value="C:microtubule"/>
    <property type="evidence" value="ECO:0007669"/>
    <property type="project" value="UniProtKB-KW"/>
</dbReference>
<evidence type="ECO:0000256" key="7">
    <source>
        <dbReference type="ARBA" id="ARBA00022846"/>
    </source>
</evidence>
<evidence type="ECO:0000256" key="1">
    <source>
        <dbReference type="ARBA" id="ARBA00004611"/>
    </source>
</evidence>
<dbReference type="Gene3D" id="3.40.850.10">
    <property type="entry name" value="Kinesin motor domain"/>
    <property type="match status" value="1"/>
</dbReference>
<keyword evidence="5 15" id="KW-0547">Nucleotide-binding</keyword>
<evidence type="ECO:0000256" key="13">
    <source>
        <dbReference type="ARBA" id="ARBA00059553"/>
    </source>
</evidence>
<organism evidence="19 20">
    <name type="scientific">Acipenser oxyrinchus oxyrinchus</name>
    <dbReference type="NCBI Taxonomy" id="40147"/>
    <lineage>
        <taxon>Eukaryota</taxon>
        <taxon>Metazoa</taxon>
        <taxon>Chordata</taxon>
        <taxon>Craniata</taxon>
        <taxon>Vertebrata</taxon>
        <taxon>Euteleostomi</taxon>
        <taxon>Actinopterygii</taxon>
        <taxon>Chondrostei</taxon>
        <taxon>Acipenseriformes</taxon>
        <taxon>Acipenseridae</taxon>
        <taxon>Acipenser</taxon>
    </lineage>
</organism>
<comment type="subcellular location">
    <subcellularLocation>
        <location evidence="1">Cytoplasm</location>
        <location evidence="1">Cytoskeleton</location>
        <location evidence="1">Flagellum axoneme</location>
    </subcellularLocation>
</comment>
<gene>
    <name evidence="19" type="primary">KIF9</name>
    <name evidence="19" type="ORF">AOXY_G3963</name>
</gene>
<evidence type="ECO:0000259" key="18">
    <source>
        <dbReference type="PROSITE" id="PS50067"/>
    </source>
</evidence>
<keyword evidence="10 15" id="KW-0505">Motor protein</keyword>
<sequence>MIVTVLTNLTFSKTALKMSARSNGVSVFVRTRPSVNFAQDLIEYLPDQKTINIHMKKDTRNVVNNQQSDWAFKMDGVLHNVSQSHVYEMTAKNVVLRALDGYNGTVMCYGQTGAGKTYTMTGATENYKQRGIIPRALQQIFRETEERSEQAFTVWISFLEIYNETLFDLLSTLPDADSRDSQMAIVDDGNGVRVKGLSVHLTNNEEEALNLLFEGETNRIIASHALNKNSSRSHCILTVYIESRSRTLSNAKYVTSKLNLVDLAGSERLGKTGSEGQVLREAMYINKSLSFLEQAIIALADHRRDHIPFRQSKLTYALKDSLGGNCNTVLVANIYEEAAQIEETLSTLRFATRMKCVQTEPAVNEHIDPVLQVKKLEMEIRQLKNELAIHDSLANRSLVSYDAMSDTQIADINFQVHRYLEGTTDEIEIVNIRQIQEVFAQFKVVLHQQEQEIEAKIRQKYTLIDRSDSAAIAAAVKAGHPVDMVGEVDGQGFGIGVAPSAAKHSGSSIVSAKKAKMKKGKEMISPGRKDGLVSPGDGKEVEMGSLSKMYQLVSSTKDLESKEHDVHSIESHRSESACKDDHSRPNSPPPKSEAFEDFKSERGSEINRILKENKSILLEKRKKVKELMDIINYTKEEIDSTKQALLAKKQDRQLQGQYVNEEGETVIDEEEFDLIMKLKELKTSYRSNYDALRNTKAEDQYCQRLVEQCRSRLLTEFESWYNESYLIPEEVQNALRDRGSIRPGMMPLNRVLALEEDEQERFERLHQELLSSSPGSISFYNAHMRTQQRKHCFRARSQAQPQRKRAGVIVPQMKNKPPSILLSSS</sequence>
<keyword evidence="4 16" id="KW-0493">Microtubule</keyword>
<evidence type="ECO:0000313" key="19">
    <source>
        <dbReference type="EMBL" id="KAK1173770.1"/>
    </source>
</evidence>
<dbReference type="FunFam" id="3.40.850.10:FF:000040">
    <property type="entry name" value="Kinesin-like protein"/>
    <property type="match status" value="1"/>
</dbReference>
<evidence type="ECO:0000256" key="16">
    <source>
        <dbReference type="RuleBase" id="RU000394"/>
    </source>
</evidence>
<keyword evidence="6 15" id="KW-0067">ATP-binding</keyword>
<evidence type="ECO:0000256" key="15">
    <source>
        <dbReference type="PROSITE-ProRule" id="PRU00283"/>
    </source>
</evidence>
<dbReference type="PANTHER" id="PTHR47968:SF62">
    <property type="entry name" value="KINESIN FAMILY MEMBER 5A"/>
    <property type="match status" value="1"/>
</dbReference>
<feature type="region of interest" description="Disordered" evidence="17">
    <location>
        <begin position="558"/>
        <end position="597"/>
    </location>
</feature>
<keyword evidence="7" id="KW-0282">Flagellum</keyword>
<evidence type="ECO:0000256" key="2">
    <source>
        <dbReference type="ARBA" id="ARBA00022490"/>
    </source>
</evidence>
<dbReference type="InterPro" id="IPR056524">
    <property type="entry name" value="KIF6/9_C"/>
</dbReference>
<dbReference type="PROSITE" id="PS50067">
    <property type="entry name" value="KINESIN_MOTOR_2"/>
    <property type="match status" value="1"/>
</dbReference>
<dbReference type="InterPro" id="IPR027640">
    <property type="entry name" value="Kinesin-like_fam"/>
</dbReference>
<feature type="binding site" evidence="15">
    <location>
        <begin position="110"/>
        <end position="117"/>
    </location>
    <ligand>
        <name>ATP</name>
        <dbReference type="ChEBI" id="CHEBI:30616"/>
    </ligand>
</feature>
<dbReference type="GO" id="GO:0007018">
    <property type="term" value="P:microtubule-based movement"/>
    <property type="evidence" value="ECO:0007669"/>
    <property type="project" value="InterPro"/>
</dbReference>
<comment type="subunit">
    <text evidence="14">Interacts with HYDIN.</text>
</comment>
<evidence type="ECO:0000256" key="4">
    <source>
        <dbReference type="ARBA" id="ARBA00022701"/>
    </source>
</evidence>
<comment type="caution">
    <text evidence="19">The sequence shown here is derived from an EMBL/GenBank/DDBJ whole genome shotgun (WGS) entry which is preliminary data.</text>
</comment>
<evidence type="ECO:0000256" key="12">
    <source>
        <dbReference type="ARBA" id="ARBA00023273"/>
    </source>
</evidence>
<feature type="region of interest" description="Disordered" evidence="17">
    <location>
        <begin position="506"/>
        <end position="540"/>
    </location>
</feature>
<name>A0AAD8LR82_ACIOX</name>
<feature type="compositionally biased region" description="Basic and acidic residues" evidence="17">
    <location>
        <begin position="527"/>
        <end position="540"/>
    </location>
</feature>
<evidence type="ECO:0000256" key="8">
    <source>
        <dbReference type="ARBA" id="ARBA00023054"/>
    </source>
</evidence>
<dbReference type="SUPFAM" id="SSF52540">
    <property type="entry name" value="P-loop containing nucleoside triphosphate hydrolases"/>
    <property type="match status" value="1"/>
</dbReference>
<feature type="compositionally biased region" description="Basic and acidic residues" evidence="17">
    <location>
        <begin position="558"/>
        <end position="584"/>
    </location>
</feature>
<keyword evidence="2" id="KW-0963">Cytoplasm</keyword>
<keyword evidence="11" id="KW-0206">Cytoskeleton</keyword>
<evidence type="ECO:0000256" key="17">
    <source>
        <dbReference type="SAM" id="MobiDB-lite"/>
    </source>
</evidence>
<dbReference type="PANTHER" id="PTHR47968">
    <property type="entry name" value="CENTROMERE PROTEIN E"/>
    <property type="match status" value="1"/>
</dbReference>
<evidence type="ECO:0000256" key="9">
    <source>
        <dbReference type="ARBA" id="ARBA00023069"/>
    </source>
</evidence>
<protein>
    <recommendedName>
        <fullName evidence="16">Kinesin-like protein</fullName>
    </recommendedName>
</protein>
<keyword evidence="3" id="KW-0597">Phosphoprotein</keyword>
<reference evidence="19" key="1">
    <citation type="submission" date="2022-02" db="EMBL/GenBank/DDBJ databases">
        <title>Atlantic sturgeon de novo genome assembly.</title>
        <authorList>
            <person name="Stock M."/>
            <person name="Klopp C."/>
            <person name="Guiguen Y."/>
            <person name="Cabau C."/>
            <person name="Parinello H."/>
            <person name="Santidrian Yebra-Pimentel E."/>
            <person name="Kuhl H."/>
            <person name="Dirks R.P."/>
            <person name="Guessner J."/>
            <person name="Wuertz S."/>
            <person name="Du K."/>
            <person name="Schartl M."/>
        </authorList>
    </citation>
    <scope>NUCLEOTIDE SEQUENCE</scope>
    <source>
        <strain evidence="19">STURGEONOMICS-FGT-2020</strain>
        <tissue evidence="19">Whole blood</tissue>
    </source>
</reference>
<comment type="function">
    <text evidence="13">Essential for normal male fertility and for progressive motility of spermatozoa.</text>
</comment>
<keyword evidence="9" id="KW-0969">Cilium</keyword>
<feature type="domain" description="Kinesin motor" evidence="18">
    <location>
        <begin position="24"/>
        <end position="357"/>
    </location>
</feature>
<dbReference type="EMBL" id="JAGXEW010000003">
    <property type="protein sequence ID" value="KAK1173770.1"/>
    <property type="molecule type" value="Genomic_DNA"/>
</dbReference>
<dbReference type="SMART" id="SM00129">
    <property type="entry name" value="KISc"/>
    <property type="match status" value="1"/>
</dbReference>
<dbReference type="InterPro" id="IPR036961">
    <property type="entry name" value="Kinesin_motor_dom_sf"/>
</dbReference>
<dbReference type="InterPro" id="IPR001752">
    <property type="entry name" value="Kinesin_motor_dom"/>
</dbReference>
<evidence type="ECO:0000256" key="11">
    <source>
        <dbReference type="ARBA" id="ARBA00023212"/>
    </source>
</evidence>
<dbReference type="GO" id="GO:0008017">
    <property type="term" value="F:microtubule binding"/>
    <property type="evidence" value="ECO:0007669"/>
    <property type="project" value="InterPro"/>
</dbReference>
<dbReference type="InterPro" id="IPR027417">
    <property type="entry name" value="P-loop_NTPase"/>
</dbReference>